<organism evidence="1">
    <name type="scientific">viral metagenome</name>
    <dbReference type="NCBI Taxonomy" id="1070528"/>
    <lineage>
        <taxon>unclassified sequences</taxon>
        <taxon>metagenomes</taxon>
        <taxon>organismal metagenomes</taxon>
    </lineage>
</organism>
<sequence>MEQLIKKHVEYAFNNAGIKYHNKKRLTYLAENIVFTFTEEGLVKANSRTLSFYEFLHSLRGDRIVEKEEALYNAEMIKYLDSRKIEYFEEAGMFILYDMKIELDKYGNWDVNGEEVSHFEIFEYLGKK</sequence>
<dbReference type="AlphaFoldDB" id="A0A6C0C8H2"/>
<proteinExistence type="predicted"/>
<reference evidence="1" key="1">
    <citation type="journal article" date="2020" name="Nature">
        <title>Giant virus diversity and host interactions through global metagenomics.</title>
        <authorList>
            <person name="Schulz F."/>
            <person name="Roux S."/>
            <person name="Paez-Espino D."/>
            <person name="Jungbluth S."/>
            <person name="Walsh D.A."/>
            <person name="Denef V.J."/>
            <person name="McMahon K.D."/>
            <person name="Konstantinidis K.T."/>
            <person name="Eloe-Fadrosh E.A."/>
            <person name="Kyrpides N.C."/>
            <person name="Woyke T."/>
        </authorList>
    </citation>
    <scope>NUCLEOTIDE SEQUENCE</scope>
    <source>
        <strain evidence="1">GVMAG-M-3300020192-26</strain>
    </source>
</reference>
<accession>A0A6C0C8H2</accession>
<evidence type="ECO:0000313" key="1">
    <source>
        <dbReference type="EMBL" id="QHS99948.1"/>
    </source>
</evidence>
<dbReference type="EMBL" id="MN739352">
    <property type="protein sequence ID" value="QHS99948.1"/>
    <property type="molecule type" value="Genomic_DNA"/>
</dbReference>
<name>A0A6C0C8H2_9ZZZZ</name>
<protein>
    <submittedName>
        <fullName evidence="1">Uncharacterized protein</fullName>
    </submittedName>
</protein>